<dbReference type="AlphaFoldDB" id="A0A0A9FSG8"/>
<reference evidence="1" key="1">
    <citation type="submission" date="2014-09" db="EMBL/GenBank/DDBJ databases">
        <authorList>
            <person name="Magalhaes I.L.F."/>
            <person name="Oliveira U."/>
            <person name="Santos F.R."/>
            <person name="Vidigal T.H.D.A."/>
            <person name="Brescovit A.D."/>
            <person name="Santos A.J."/>
        </authorList>
    </citation>
    <scope>NUCLEOTIDE SEQUENCE</scope>
    <source>
        <tissue evidence="1">Shoot tissue taken approximately 20 cm above the soil surface</tissue>
    </source>
</reference>
<name>A0A0A9FSG8_ARUDO</name>
<protein>
    <submittedName>
        <fullName evidence="1">Uncharacterized protein</fullName>
    </submittedName>
</protein>
<evidence type="ECO:0000313" key="1">
    <source>
        <dbReference type="EMBL" id="JAE15212.1"/>
    </source>
</evidence>
<accession>A0A0A9FSG8</accession>
<proteinExistence type="predicted"/>
<sequence length="36" mass="4218">MYLCILIFVLADKKYNIVFTILNYRFPIDTGMFPSG</sequence>
<reference evidence="1" key="2">
    <citation type="journal article" date="2015" name="Data Brief">
        <title>Shoot transcriptome of the giant reed, Arundo donax.</title>
        <authorList>
            <person name="Barrero R.A."/>
            <person name="Guerrero F.D."/>
            <person name="Moolhuijzen P."/>
            <person name="Goolsby J.A."/>
            <person name="Tidwell J."/>
            <person name="Bellgard S.E."/>
            <person name="Bellgard M.I."/>
        </authorList>
    </citation>
    <scope>NUCLEOTIDE SEQUENCE</scope>
    <source>
        <tissue evidence="1">Shoot tissue taken approximately 20 cm above the soil surface</tissue>
    </source>
</reference>
<dbReference type="EMBL" id="GBRH01182684">
    <property type="protein sequence ID" value="JAE15212.1"/>
    <property type="molecule type" value="Transcribed_RNA"/>
</dbReference>
<organism evidence="1">
    <name type="scientific">Arundo donax</name>
    <name type="common">Giant reed</name>
    <name type="synonym">Donax arundinaceus</name>
    <dbReference type="NCBI Taxonomy" id="35708"/>
    <lineage>
        <taxon>Eukaryota</taxon>
        <taxon>Viridiplantae</taxon>
        <taxon>Streptophyta</taxon>
        <taxon>Embryophyta</taxon>
        <taxon>Tracheophyta</taxon>
        <taxon>Spermatophyta</taxon>
        <taxon>Magnoliopsida</taxon>
        <taxon>Liliopsida</taxon>
        <taxon>Poales</taxon>
        <taxon>Poaceae</taxon>
        <taxon>PACMAD clade</taxon>
        <taxon>Arundinoideae</taxon>
        <taxon>Arundineae</taxon>
        <taxon>Arundo</taxon>
    </lineage>
</organism>